<feature type="region of interest" description="Disordered" evidence="1">
    <location>
        <begin position="1"/>
        <end position="21"/>
    </location>
</feature>
<accession>A0A3N0EF86</accession>
<dbReference type="Proteomes" id="UP000269198">
    <property type="component" value="Unassembled WGS sequence"/>
</dbReference>
<evidence type="ECO:0000256" key="1">
    <source>
        <dbReference type="SAM" id="MobiDB-lite"/>
    </source>
</evidence>
<keyword evidence="3" id="KW-1185">Reference proteome</keyword>
<sequence length="80" mass="8449">MTLRFIGKGPESGKDGSPTVFVDPDSGDLVVQGWIADGPTRAGCLEAGPIPDHETVVRMPALMVAMVRETCDAAERADVH</sequence>
<gene>
    <name evidence="2" type="ORF">EFW17_04840</name>
</gene>
<name>A0A3N0EF86_9ACTN</name>
<proteinExistence type="predicted"/>
<protein>
    <submittedName>
        <fullName evidence="2">Uncharacterized protein</fullName>
    </submittedName>
</protein>
<dbReference type="EMBL" id="RJMB01000003">
    <property type="protein sequence ID" value="RNL86525.1"/>
    <property type="molecule type" value="Genomic_DNA"/>
</dbReference>
<dbReference type="RefSeq" id="WP_123200050.1">
    <property type="nucleotide sequence ID" value="NZ_RJMB01000003.1"/>
</dbReference>
<organism evidence="2 3">
    <name type="scientific">Halostreptopolyspora alba</name>
    <dbReference type="NCBI Taxonomy" id="2487137"/>
    <lineage>
        <taxon>Bacteria</taxon>
        <taxon>Bacillati</taxon>
        <taxon>Actinomycetota</taxon>
        <taxon>Actinomycetes</taxon>
        <taxon>Streptosporangiales</taxon>
        <taxon>Nocardiopsidaceae</taxon>
        <taxon>Halostreptopolyspora</taxon>
    </lineage>
</organism>
<reference evidence="2 3" key="1">
    <citation type="submission" date="2018-11" db="EMBL/GenBank/DDBJ databases">
        <title>The genome draft of YIM 96095.</title>
        <authorList>
            <person name="Tang S.-K."/>
            <person name="Chunyu W.-X."/>
            <person name="Feng Y.-Z."/>
        </authorList>
    </citation>
    <scope>NUCLEOTIDE SEQUENCE [LARGE SCALE GENOMIC DNA]</scope>
    <source>
        <strain evidence="2 3">YIM 96095</strain>
    </source>
</reference>
<comment type="caution">
    <text evidence="2">The sequence shown here is derived from an EMBL/GenBank/DDBJ whole genome shotgun (WGS) entry which is preliminary data.</text>
</comment>
<evidence type="ECO:0000313" key="2">
    <source>
        <dbReference type="EMBL" id="RNL86525.1"/>
    </source>
</evidence>
<dbReference type="AlphaFoldDB" id="A0A3N0EF86"/>
<evidence type="ECO:0000313" key="3">
    <source>
        <dbReference type="Proteomes" id="UP000269198"/>
    </source>
</evidence>
<dbReference type="OrthoDB" id="3214245at2"/>